<dbReference type="InterPro" id="IPR003961">
    <property type="entry name" value="FN3_dom"/>
</dbReference>
<dbReference type="CDD" id="cd00063">
    <property type="entry name" value="FN3"/>
    <property type="match status" value="1"/>
</dbReference>
<feature type="chain" id="PRO_5042052651" description="Fibronectin type-III domain-containing protein" evidence="2">
    <location>
        <begin position="23"/>
        <end position="1121"/>
    </location>
</feature>
<comment type="caution">
    <text evidence="4">The sequence shown here is derived from an EMBL/GenBank/DDBJ whole genome shotgun (WGS) entry which is preliminary data.</text>
</comment>
<dbReference type="PROSITE" id="PS50853">
    <property type="entry name" value="FN3"/>
    <property type="match status" value="2"/>
</dbReference>
<dbReference type="GO" id="GO:0005886">
    <property type="term" value="C:plasma membrane"/>
    <property type="evidence" value="ECO:0007669"/>
    <property type="project" value="TreeGrafter"/>
</dbReference>
<feature type="transmembrane region" description="Helical" evidence="1">
    <location>
        <begin position="564"/>
        <end position="584"/>
    </location>
</feature>
<feature type="transmembrane region" description="Helical" evidence="1">
    <location>
        <begin position="1015"/>
        <end position="1036"/>
    </location>
</feature>
<feature type="signal peptide" evidence="2">
    <location>
        <begin position="1"/>
        <end position="22"/>
    </location>
</feature>
<feature type="transmembrane region" description="Helical" evidence="1">
    <location>
        <begin position="244"/>
        <end position="266"/>
    </location>
</feature>
<dbReference type="Pfam" id="PF09294">
    <property type="entry name" value="Interfer-bind"/>
    <property type="match status" value="3"/>
</dbReference>
<dbReference type="InterPro" id="IPR038717">
    <property type="entry name" value="Tc1-like_DDE_dom"/>
</dbReference>
<dbReference type="PANTHER" id="PTHR20859">
    <property type="entry name" value="INTERFERON/INTERLEUKIN RECEPTOR"/>
    <property type="match status" value="1"/>
</dbReference>
<dbReference type="InterPro" id="IPR036397">
    <property type="entry name" value="RNaseH_sf"/>
</dbReference>
<name>A0AAE0R4B5_9TELE</name>
<evidence type="ECO:0000259" key="3">
    <source>
        <dbReference type="PROSITE" id="PS50853"/>
    </source>
</evidence>
<reference evidence="4" key="1">
    <citation type="submission" date="2023-06" db="EMBL/GenBank/DDBJ databases">
        <title>Male Hemibagrus guttatus genome.</title>
        <authorList>
            <person name="Bian C."/>
        </authorList>
    </citation>
    <scope>NUCLEOTIDE SEQUENCE</scope>
    <source>
        <strain evidence="4">Male_cb2023</strain>
        <tissue evidence="4">Muscle</tissue>
    </source>
</reference>
<feature type="domain" description="Fibronectin type-III" evidence="3">
    <location>
        <begin position="469"/>
        <end position="563"/>
    </location>
</feature>
<evidence type="ECO:0000313" key="5">
    <source>
        <dbReference type="Proteomes" id="UP001274896"/>
    </source>
</evidence>
<dbReference type="Gene3D" id="3.30.420.10">
    <property type="entry name" value="Ribonuclease H-like superfamily/Ribonuclease H"/>
    <property type="match status" value="1"/>
</dbReference>
<proteinExistence type="predicted"/>
<dbReference type="InterPro" id="IPR050650">
    <property type="entry name" value="Type-II_Cytokine-TF_Rcpt"/>
</dbReference>
<dbReference type="InterPro" id="IPR036116">
    <property type="entry name" value="FN3_sf"/>
</dbReference>
<dbReference type="SUPFAM" id="SSF49265">
    <property type="entry name" value="Fibronectin type III"/>
    <property type="match status" value="6"/>
</dbReference>
<keyword evidence="1" id="KW-1133">Transmembrane helix</keyword>
<keyword evidence="1" id="KW-0812">Transmembrane</keyword>
<gene>
    <name evidence="4" type="ORF">QTP70_018067</name>
</gene>
<evidence type="ECO:0000313" key="4">
    <source>
        <dbReference type="EMBL" id="KAK3543339.1"/>
    </source>
</evidence>
<keyword evidence="2" id="KW-0732">Signal</keyword>
<keyword evidence="5" id="KW-1185">Reference proteome</keyword>
<accession>A0AAE0R4B5</accession>
<dbReference type="EMBL" id="JAUCMX010000006">
    <property type="protein sequence ID" value="KAK3543339.1"/>
    <property type="molecule type" value="Genomic_DNA"/>
</dbReference>
<dbReference type="Proteomes" id="UP001274896">
    <property type="component" value="Unassembled WGS sequence"/>
</dbReference>
<dbReference type="Pfam" id="PF13358">
    <property type="entry name" value="DDE_3"/>
    <property type="match status" value="1"/>
</dbReference>
<dbReference type="InterPro" id="IPR013783">
    <property type="entry name" value="Ig-like_fold"/>
</dbReference>
<protein>
    <recommendedName>
        <fullName evidence="3">Fibronectin type-III domain-containing protein</fullName>
    </recommendedName>
</protein>
<dbReference type="GO" id="GO:0004904">
    <property type="term" value="F:interferon receptor activity"/>
    <property type="evidence" value="ECO:0007669"/>
    <property type="project" value="TreeGrafter"/>
</dbReference>
<dbReference type="AlphaFoldDB" id="A0AAE0R4B5"/>
<keyword evidence="1" id="KW-0472">Membrane</keyword>
<organism evidence="4 5">
    <name type="scientific">Hemibagrus guttatus</name>
    <dbReference type="NCBI Taxonomy" id="175788"/>
    <lineage>
        <taxon>Eukaryota</taxon>
        <taxon>Metazoa</taxon>
        <taxon>Chordata</taxon>
        <taxon>Craniata</taxon>
        <taxon>Vertebrata</taxon>
        <taxon>Euteleostomi</taxon>
        <taxon>Actinopterygii</taxon>
        <taxon>Neopterygii</taxon>
        <taxon>Teleostei</taxon>
        <taxon>Ostariophysi</taxon>
        <taxon>Siluriformes</taxon>
        <taxon>Bagridae</taxon>
        <taxon>Hemibagrus</taxon>
    </lineage>
</organism>
<evidence type="ECO:0000256" key="2">
    <source>
        <dbReference type="SAM" id="SignalP"/>
    </source>
</evidence>
<feature type="domain" description="Fibronectin type-III" evidence="3">
    <location>
        <begin position="132"/>
        <end position="237"/>
    </location>
</feature>
<sequence>MELLAVLRVYALLLCWSSVVCAVLPGPQNVTVHTLNMNYVLKWDWDAAQAPDDAHGVTFTAQYLAMFKKKLKKAKSKQDWKSLCESTPEHVCDFSSIQLHYLGVWLLRLRAQSGQTVSPWVELEFCPDRDAVIGPPSAVNVTPVKGLLQVEITDPLTFSNGSMKEHLPNMYYFIEYWKKSSSTQKPIYNNLTSANNLVILPELESWTWYCVRVQSKDDYYKKTSAFSPTYCIQTDGHIPYWQTVLYFLLSLGLSFLVCLMFLMCTFKAVKVVKSTFFPSVPLPSHIQEYLFDSSTSDTPRLLSAEPELEICCDRLDLLPSDPEVTEVPEIILEVHLPPETSQQSRRTRSRHSSCDSGVYSTEGSVLASLPAPHQVEMIAEDANYMLQWYCNYTHLEIPVTFTAEYTYYRERNDEGSYKRVCEDSRECRCDFTHCRLPFSASFQIRVRAEAGLQRSEWATKRFSPDLDVKLMSPRVNVTAHKDVLTLTISESVLSDTMKLQYRVQYWERLKTEEKHTEVHASPHVPLSSLKSCTEYCVQVKVFSPYNKSSNYSSPQCESTTGCPFAWLGILFIIPLFGAVIYYKFRRSSVYTVPENMLYKRHLSTTSNSQTPNSTMAKTKELSKDTRNKIVDLHQAGKTESAIARALKMKRGWVFQHDNDPKHTARAMKEWLRKKHFKVLEWPSQSPDLNPIENLWRELKIRVAQRQPQNITALEEICMEEWAKLPATSDVQVMAGREVWELDVLLSPIGLLGEAPPHSLCVCLQGVCDVYESTNICNEGIWDLAVEEEKQDGLYVADIMVVMDWIIDYLLIALLMKHCACSIELSSKNVEVKSSVLSWNLPKDYTNITFTVQCNTTLSDWRDVYSGNQQQFNFSAKAEDFYGKTFRVRAERENQMSAWVTSKLVQCVHLHTCAPLIELKVETEKVHLWMKHRDESLKKVMGGHIQFRPLYWKRNSTNHKEESFVKSEHIVLQNLDPGEEYCFQVEYLCYSEPFGMPSREICKVIPETSKQRNLRIILLGMLAILVFASLGGCLYFVHKYYKRIKALFRPPLDIPEHFEEPMPPPQPLDAVPVPSPEKWESCIRKGIFFFFFFFRLFPSGVATANHLSPPIPIFCILNPCTH</sequence>
<dbReference type="GO" id="GO:0003676">
    <property type="term" value="F:nucleic acid binding"/>
    <property type="evidence" value="ECO:0007669"/>
    <property type="project" value="InterPro"/>
</dbReference>
<dbReference type="InterPro" id="IPR015373">
    <property type="entry name" value="Interferon/interleukin_rcp_dom"/>
</dbReference>
<dbReference type="PANTHER" id="PTHR20859:SF85">
    <property type="entry name" value="INTERFERON ALPHA_BETA RECEPTOR 1 ISOFORM X1"/>
    <property type="match status" value="1"/>
</dbReference>
<dbReference type="Gene3D" id="2.60.40.10">
    <property type="entry name" value="Immunoglobulins"/>
    <property type="match status" value="6"/>
</dbReference>
<evidence type="ECO:0000256" key="1">
    <source>
        <dbReference type="SAM" id="Phobius"/>
    </source>
</evidence>
<dbReference type="Pfam" id="PF01108">
    <property type="entry name" value="Tissue_fac"/>
    <property type="match status" value="2"/>
</dbReference>